<feature type="compositionally biased region" description="Polar residues" evidence="1">
    <location>
        <begin position="77"/>
        <end position="88"/>
    </location>
</feature>
<organism evidence="2 3">
    <name type="scientific">Sitophilus oryzae</name>
    <name type="common">Rice weevil</name>
    <name type="synonym">Curculio oryzae</name>
    <dbReference type="NCBI Taxonomy" id="7048"/>
    <lineage>
        <taxon>Eukaryota</taxon>
        <taxon>Metazoa</taxon>
        <taxon>Ecdysozoa</taxon>
        <taxon>Arthropoda</taxon>
        <taxon>Hexapoda</taxon>
        <taxon>Insecta</taxon>
        <taxon>Pterygota</taxon>
        <taxon>Neoptera</taxon>
        <taxon>Endopterygota</taxon>
        <taxon>Coleoptera</taxon>
        <taxon>Polyphaga</taxon>
        <taxon>Cucujiformia</taxon>
        <taxon>Curculionidae</taxon>
        <taxon>Dryophthorinae</taxon>
        <taxon>Sitophilus</taxon>
    </lineage>
</organism>
<evidence type="ECO:0000313" key="2">
    <source>
        <dbReference type="Proteomes" id="UP000504635"/>
    </source>
</evidence>
<dbReference type="GeneID" id="115879596"/>
<dbReference type="PANTHER" id="PTHR46114">
    <property type="entry name" value="APPLE DOMAIN-CONTAINING PROTEIN"/>
    <property type="match status" value="1"/>
</dbReference>
<feature type="region of interest" description="Disordered" evidence="1">
    <location>
        <begin position="75"/>
        <end position="97"/>
    </location>
</feature>
<gene>
    <name evidence="3" type="primary">LOC115879596</name>
</gene>
<protein>
    <submittedName>
        <fullName evidence="3">Uncharacterized protein LOC115879596</fullName>
    </submittedName>
</protein>
<dbReference type="RefSeq" id="XP_030752355.1">
    <property type="nucleotide sequence ID" value="XM_030896495.1"/>
</dbReference>
<accession>A0A6J2XNC2</accession>
<name>A0A6J2XNC2_SITOR</name>
<dbReference type="Proteomes" id="UP000504635">
    <property type="component" value="Unplaced"/>
</dbReference>
<evidence type="ECO:0000256" key="1">
    <source>
        <dbReference type="SAM" id="MobiDB-lite"/>
    </source>
</evidence>
<evidence type="ECO:0000313" key="3">
    <source>
        <dbReference type="RefSeq" id="XP_030752355.1"/>
    </source>
</evidence>
<dbReference type="KEGG" id="soy:115879596"/>
<keyword evidence="2" id="KW-1185">Reference proteome</keyword>
<dbReference type="OrthoDB" id="6729334at2759"/>
<sequence>MPFAVPMVWREPTNHFDDCYFCLTKTEGFSKKQKHKIEYPNLPSAIRPVLHGADLPVPIAPLDWQGIVLEDKEDIESNSSGDQCTDPTFTPEGGSDKPHLIVQSELNDLVRDLGLSKQQSELLGSRLKEWNLLANETKITTFRKRNAPFSAFYSMEDSLCACTDIDGLMQELSIEHSPCEWRLFIDSSKYSLKAVLLHNGNLKPSIPVAHSVTMKETYENMRMLLDRINYNRYKWQICGDLKVIGILVGLQGGFTKYCCFLCLWDSRAVNHHYVQKIWPERSEFQPGSQNVKYIPLVDPKDVLLPPLHIKLGLMKNFVKAMNKEGDGFKYLRQVFPQLSDAKLKEGIFIGPQIRKLLDDTNFTDTLTRQELRAWTSFVSVVRGFLGNNKDANYEQLVNELLDAYKSLGARMSLKIHFLHSHLSFFPENMGAVSDEQGERFHQDIRTMEIRYQGRWDPAMMGDYCWFLKREDAVPHKRKK</sequence>
<proteinExistence type="predicted"/>
<reference evidence="3" key="1">
    <citation type="submission" date="2025-08" db="UniProtKB">
        <authorList>
            <consortium name="RefSeq"/>
        </authorList>
    </citation>
    <scope>IDENTIFICATION</scope>
    <source>
        <tissue evidence="3">Gonads</tissue>
    </source>
</reference>
<dbReference type="PANTHER" id="PTHR46114:SF1">
    <property type="entry name" value="ZAD DOMAIN-CONTAINING PROTEIN"/>
    <property type="match status" value="1"/>
</dbReference>
<dbReference type="AlphaFoldDB" id="A0A6J2XNC2"/>
<dbReference type="InParanoid" id="A0A6J2XNC2"/>